<dbReference type="PROSITE" id="PS01314">
    <property type="entry name" value="UPF0047"/>
    <property type="match status" value="1"/>
</dbReference>
<dbReference type="PANTHER" id="PTHR30615:SF8">
    <property type="entry name" value="UPF0047 PROTEIN C4A8.02C"/>
    <property type="match status" value="1"/>
</dbReference>
<sequence length="133" mass="15327">MLFEIEIPTRKEFELIDITSLINEKIKEAKVKEGIAVIFTRHTTTALFINENESGLVTDIKEFFEKLVPKGQGYHHDRIDNNAHSHLRSIILNPSIAIPIKDGKLLLGTWQSIIFTELDGPRRRRIFVKICEC</sequence>
<dbReference type="EMBL" id="DQYG01000033">
    <property type="protein sequence ID" value="HDD31143.1"/>
    <property type="molecule type" value="Genomic_DNA"/>
</dbReference>
<comment type="similarity">
    <text evidence="1">Belongs to the UPF0047 family.</text>
</comment>
<evidence type="ECO:0000256" key="1">
    <source>
        <dbReference type="ARBA" id="ARBA00005534"/>
    </source>
</evidence>
<protein>
    <submittedName>
        <fullName evidence="2">YjbQ family protein</fullName>
    </submittedName>
</protein>
<dbReference type="AlphaFoldDB" id="A0A7C0Y2R1"/>
<dbReference type="InterPro" id="IPR035917">
    <property type="entry name" value="YjbQ-like_sf"/>
</dbReference>
<comment type="caution">
    <text evidence="2">The sequence shown here is derived from an EMBL/GenBank/DDBJ whole genome shotgun (WGS) entry which is preliminary data.</text>
</comment>
<dbReference type="SUPFAM" id="SSF111038">
    <property type="entry name" value="YjbQ-like"/>
    <property type="match status" value="1"/>
</dbReference>
<proteinExistence type="inferred from homology"/>
<accession>A0A7C0Y2R1</accession>
<gene>
    <name evidence="2" type="ORF">ENF72_00760</name>
</gene>
<dbReference type="Gene3D" id="2.60.120.460">
    <property type="entry name" value="YjbQ-like"/>
    <property type="match status" value="1"/>
</dbReference>
<organism evidence="2">
    <name type="scientific">Thermococcus litoralis</name>
    <dbReference type="NCBI Taxonomy" id="2265"/>
    <lineage>
        <taxon>Archaea</taxon>
        <taxon>Methanobacteriati</taxon>
        <taxon>Methanobacteriota</taxon>
        <taxon>Thermococci</taxon>
        <taxon>Thermococcales</taxon>
        <taxon>Thermococcaceae</taxon>
        <taxon>Thermococcus</taxon>
    </lineage>
</organism>
<dbReference type="Proteomes" id="UP000886210">
    <property type="component" value="Unassembled WGS sequence"/>
</dbReference>
<dbReference type="PIRSF" id="PIRSF004681">
    <property type="entry name" value="UCP004681"/>
    <property type="match status" value="1"/>
</dbReference>
<evidence type="ECO:0000313" key="2">
    <source>
        <dbReference type="EMBL" id="HDD31143.1"/>
    </source>
</evidence>
<reference evidence="2" key="1">
    <citation type="journal article" date="2020" name="mSystems">
        <title>Genome- and Community-Level Interaction Insights into Carbon Utilization and Element Cycling Functions of Hydrothermarchaeota in Hydrothermal Sediment.</title>
        <authorList>
            <person name="Zhou Z."/>
            <person name="Liu Y."/>
            <person name="Xu W."/>
            <person name="Pan J."/>
            <person name="Luo Z.H."/>
            <person name="Li M."/>
        </authorList>
    </citation>
    <scope>NUCLEOTIDE SEQUENCE [LARGE SCALE GENOMIC DNA]</scope>
    <source>
        <strain evidence="2">HyVt-151</strain>
    </source>
</reference>
<name>A0A7C0Y2R1_THELI</name>
<dbReference type="InterPro" id="IPR001602">
    <property type="entry name" value="UPF0047_YjbQ-like"/>
</dbReference>
<dbReference type="PANTHER" id="PTHR30615">
    <property type="entry name" value="UNCHARACTERIZED PROTEIN YJBQ-RELATED"/>
    <property type="match status" value="1"/>
</dbReference>
<dbReference type="NCBIfam" id="TIGR00149">
    <property type="entry name" value="TIGR00149_YjbQ"/>
    <property type="match status" value="1"/>
</dbReference>
<dbReference type="Pfam" id="PF01894">
    <property type="entry name" value="YjbQ"/>
    <property type="match status" value="1"/>
</dbReference>